<dbReference type="Pfam" id="PF24476">
    <property type="entry name" value="DUF7580"/>
    <property type="match status" value="1"/>
</dbReference>
<feature type="domain" description="DUF7580" evidence="1">
    <location>
        <begin position="217"/>
        <end position="341"/>
    </location>
</feature>
<reference evidence="2 3" key="1">
    <citation type="submission" date="2020-05" db="EMBL/GenBank/DDBJ databases">
        <title>Identification and distribution of gene clusters putatively required for synthesis of sphingolipid metabolism inhibitors in phylogenetically diverse species of the filamentous fungus Fusarium.</title>
        <authorList>
            <person name="Kim H.-S."/>
            <person name="Busman M."/>
            <person name="Brown D.W."/>
            <person name="Divon H."/>
            <person name="Uhlig S."/>
            <person name="Proctor R.H."/>
        </authorList>
    </citation>
    <scope>NUCLEOTIDE SEQUENCE [LARGE SCALE GENOMIC DNA]</scope>
    <source>
        <strain evidence="2 3">NRRL 36939</strain>
    </source>
</reference>
<evidence type="ECO:0000313" key="2">
    <source>
        <dbReference type="EMBL" id="KAF5592111.1"/>
    </source>
</evidence>
<dbReference type="OrthoDB" id="3565018at2759"/>
<gene>
    <name evidence="2" type="ORF">FPCIR_5802</name>
</gene>
<name>A0A8H5UK80_9HYPO</name>
<proteinExistence type="predicted"/>
<sequence>MIESPQHSSWTDSEFLQKIEEKLGKSYAVLISILRDIEGSLIWIVSSLDVAGRDELARKGLGAIIQEHDPVTQTLLPQRTLRLRKRLKFTWSRHKVKAEMKKLEDCNARLNRILTASNQLAESSPSTDNMTVSFVGPLEEISRNASRVHEALSNSCILLSRDAAAAWLNAEFRLEPDEPLEPTNNNQGNRRVRFEPSDILVTQPQAHRVTDIYHRNVLHRLDLPGSSYSHNLQTGLSLQELLPDMKRQSFALCDFYRLAITLASSCIQLRSTRWLHQSWSKQSILFFRPDPDGEASADMRYPYLAIQSHSVNGKGGSEMERVNMLSLAIMLIEIKTGTEIECGCVN</sequence>
<keyword evidence="3" id="KW-1185">Reference proteome</keyword>
<evidence type="ECO:0000259" key="1">
    <source>
        <dbReference type="Pfam" id="PF24476"/>
    </source>
</evidence>
<dbReference type="Proteomes" id="UP000546213">
    <property type="component" value="Unassembled WGS sequence"/>
</dbReference>
<evidence type="ECO:0000313" key="3">
    <source>
        <dbReference type="Proteomes" id="UP000546213"/>
    </source>
</evidence>
<organism evidence="2 3">
    <name type="scientific">Fusarium pseudocircinatum</name>
    <dbReference type="NCBI Taxonomy" id="56676"/>
    <lineage>
        <taxon>Eukaryota</taxon>
        <taxon>Fungi</taxon>
        <taxon>Dikarya</taxon>
        <taxon>Ascomycota</taxon>
        <taxon>Pezizomycotina</taxon>
        <taxon>Sordariomycetes</taxon>
        <taxon>Hypocreomycetidae</taxon>
        <taxon>Hypocreales</taxon>
        <taxon>Nectriaceae</taxon>
        <taxon>Fusarium</taxon>
        <taxon>Fusarium fujikuroi species complex</taxon>
    </lineage>
</organism>
<protein>
    <recommendedName>
        <fullName evidence="1">DUF7580 domain-containing protein</fullName>
    </recommendedName>
</protein>
<dbReference type="AlphaFoldDB" id="A0A8H5UK80"/>
<dbReference type="PANTHER" id="PTHR35186">
    <property type="entry name" value="ANK_REP_REGION DOMAIN-CONTAINING PROTEIN"/>
    <property type="match status" value="1"/>
</dbReference>
<dbReference type="EMBL" id="JAAOAS010000123">
    <property type="protein sequence ID" value="KAF5592111.1"/>
    <property type="molecule type" value="Genomic_DNA"/>
</dbReference>
<dbReference type="InterPro" id="IPR056002">
    <property type="entry name" value="DUF7580"/>
</dbReference>
<dbReference type="PANTHER" id="PTHR35186:SF4">
    <property type="entry name" value="PRION-INHIBITION AND PROPAGATION HELO DOMAIN-CONTAINING PROTEIN"/>
    <property type="match status" value="1"/>
</dbReference>
<comment type="caution">
    <text evidence="2">The sequence shown here is derived from an EMBL/GenBank/DDBJ whole genome shotgun (WGS) entry which is preliminary data.</text>
</comment>
<accession>A0A8H5UK80</accession>